<feature type="compositionally biased region" description="Basic and acidic residues" evidence="1">
    <location>
        <begin position="17"/>
        <end position="39"/>
    </location>
</feature>
<evidence type="ECO:0000313" key="3">
    <source>
        <dbReference type="Proteomes" id="UP000789508"/>
    </source>
</evidence>
<organism evidence="2 3">
    <name type="scientific">Ambispora leptoticha</name>
    <dbReference type="NCBI Taxonomy" id="144679"/>
    <lineage>
        <taxon>Eukaryota</taxon>
        <taxon>Fungi</taxon>
        <taxon>Fungi incertae sedis</taxon>
        <taxon>Mucoromycota</taxon>
        <taxon>Glomeromycotina</taxon>
        <taxon>Glomeromycetes</taxon>
        <taxon>Archaeosporales</taxon>
        <taxon>Ambisporaceae</taxon>
        <taxon>Ambispora</taxon>
    </lineage>
</organism>
<feature type="compositionally biased region" description="Acidic residues" evidence="1">
    <location>
        <begin position="60"/>
        <end position="71"/>
    </location>
</feature>
<evidence type="ECO:0000256" key="1">
    <source>
        <dbReference type="SAM" id="MobiDB-lite"/>
    </source>
</evidence>
<protein>
    <submittedName>
        <fullName evidence="2">1546_t:CDS:1</fullName>
    </submittedName>
</protein>
<feature type="non-terminal residue" evidence="2">
    <location>
        <position position="203"/>
    </location>
</feature>
<accession>A0A9N9ICR3</accession>
<proteinExistence type="predicted"/>
<keyword evidence="3" id="KW-1185">Reference proteome</keyword>
<sequence>KSKKKETQGTRCINETLDERLNIKKPSDKLVSSSKDHGGASKKTTNRQFKNQIGNIDNKENEEDGSETEEVNEAKRLATEEPTRMNIILRIRQEDGASIKKKEPSTNITKYNIEESIPVEECEEMDYVKTIKTPIQSTNANDNGINEDKLEIPDLTEFDSNLDPKKMWRLKSGTVVEKVIYEYARNLTYESCLHSFMMLTVLI</sequence>
<evidence type="ECO:0000313" key="2">
    <source>
        <dbReference type="EMBL" id="CAG8730151.1"/>
    </source>
</evidence>
<reference evidence="2" key="1">
    <citation type="submission" date="2021-06" db="EMBL/GenBank/DDBJ databases">
        <authorList>
            <person name="Kallberg Y."/>
            <person name="Tangrot J."/>
            <person name="Rosling A."/>
        </authorList>
    </citation>
    <scope>NUCLEOTIDE SEQUENCE</scope>
    <source>
        <strain evidence="2">FL130A</strain>
    </source>
</reference>
<dbReference type="EMBL" id="CAJVPS010030078">
    <property type="protein sequence ID" value="CAG8730151.1"/>
    <property type="molecule type" value="Genomic_DNA"/>
</dbReference>
<dbReference type="OrthoDB" id="2432539at2759"/>
<dbReference type="AlphaFoldDB" id="A0A9N9ICR3"/>
<comment type="caution">
    <text evidence="2">The sequence shown here is derived from an EMBL/GenBank/DDBJ whole genome shotgun (WGS) entry which is preliminary data.</text>
</comment>
<dbReference type="Proteomes" id="UP000789508">
    <property type="component" value="Unassembled WGS sequence"/>
</dbReference>
<gene>
    <name evidence="2" type="ORF">ALEPTO_LOCUS12595</name>
</gene>
<name>A0A9N9ICR3_9GLOM</name>
<feature type="region of interest" description="Disordered" evidence="1">
    <location>
        <begin position="1"/>
        <end position="75"/>
    </location>
</feature>
<feature type="compositionally biased region" description="Polar residues" evidence="1">
    <location>
        <begin position="42"/>
        <end position="55"/>
    </location>
</feature>